<proteinExistence type="predicted"/>
<protein>
    <submittedName>
        <fullName evidence="1">Uncharacterized protein</fullName>
    </submittedName>
</protein>
<organism evidence="1 2">
    <name type="scientific">Trapa natans</name>
    <name type="common">Water chestnut</name>
    <dbReference type="NCBI Taxonomy" id="22666"/>
    <lineage>
        <taxon>Eukaryota</taxon>
        <taxon>Viridiplantae</taxon>
        <taxon>Streptophyta</taxon>
        <taxon>Embryophyta</taxon>
        <taxon>Tracheophyta</taxon>
        <taxon>Spermatophyta</taxon>
        <taxon>Magnoliopsida</taxon>
        <taxon>eudicotyledons</taxon>
        <taxon>Gunneridae</taxon>
        <taxon>Pentapetalae</taxon>
        <taxon>rosids</taxon>
        <taxon>malvids</taxon>
        <taxon>Myrtales</taxon>
        <taxon>Lythraceae</taxon>
        <taxon>Trapa</taxon>
    </lineage>
</organism>
<dbReference type="EMBL" id="JAXQNO010000005">
    <property type="protein sequence ID" value="KAK4798813.1"/>
    <property type="molecule type" value="Genomic_DNA"/>
</dbReference>
<keyword evidence="2" id="KW-1185">Reference proteome</keyword>
<dbReference type="AlphaFoldDB" id="A0AAN7RJB6"/>
<dbReference type="PANTHER" id="PTHR35506">
    <property type="entry name" value="OS02G0135600 PROTEIN"/>
    <property type="match status" value="1"/>
</dbReference>
<name>A0AAN7RJB6_TRANT</name>
<sequence>MADKPSRALVLFGDGLAPAIRSEHIHLHSLAAKALCGFLSLPYAPPSEIDDERVVREFALLIDAFDPSLISGNLENQEKQSNFLISERFMGMRAALFSDHPSLASFAARLGFTVMGLSKGGQEVTSYLGFVGGKAPENHFDVVFLHAGEGEELDYDIGYLNNLVGNILQEAQCRSETGSSLHLSVVMSYGKVPADLVKDISIPRPRPPCQGGSNLSKLIPRQSYTLRGEDPRENVRHNHPMLVAQWQNAVTRRDAVQSFSFHDFKENGANLVIPADRFLHEIAFKVWKAPKYGA</sequence>
<reference evidence="1 2" key="1">
    <citation type="journal article" date="2023" name="Hortic Res">
        <title>Pangenome of water caltrop reveals structural variations and asymmetric subgenome divergence after allopolyploidization.</title>
        <authorList>
            <person name="Zhang X."/>
            <person name="Chen Y."/>
            <person name="Wang L."/>
            <person name="Yuan Y."/>
            <person name="Fang M."/>
            <person name="Shi L."/>
            <person name="Lu R."/>
            <person name="Comes H.P."/>
            <person name="Ma Y."/>
            <person name="Chen Y."/>
            <person name="Huang G."/>
            <person name="Zhou Y."/>
            <person name="Zheng Z."/>
            <person name="Qiu Y."/>
        </authorList>
    </citation>
    <scope>NUCLEOTIDE SEQUENCE [LARGE SCALE GENOMIC DNA]</scope>
    <source>
        <strain evidence="1">F231</strain>
    </source>
</reference>
<dbReference type="Proteomes" id="UP001346149">
    <property type="component" value="Unassembled WGS sequence"/>
</dbReference>
<accession>A0AAN7RJB6</accession>
<comment type="caution">
    <text evidence="1">The sequence shown here is derived from an EMBL/GenBank/DDBJ whole genome shotgun (WGS) entry which is preliminary data.</text>
</comment>
<evidence type="ECO:0000313" key="1">
    <source>
        <dbReference type="EMBL" id="KAK4798813.1"/>
    </source>
</evidence>
<evidence type="ECO:0000313" key="2">
    <source>
        <dbReference type="Proteomes" id="UP001346149"/>
    </source>
</evidence>
<gene>
    <name evidence="1" type="ORF">SAY86_031139</name>
</gene>
<dbReference type="PANTHER" id="PTHR35506:SF1">
    <property type="entry name" value="OS02G0135600 PROTEIN"/>
    <property type="match status" value="1"/>
</dbReference>